<dbReference type="InterPro" id="IPR029787">
    <property type="entry name" value="Nucleotide_cyclase"/>
</dbReference>
<evidence type="ECO:0000259" key="4">
    <source>
        <dbReference type="PROSITE" id="PS50887"/>
    </source>
</evidence>
<reference evidence="5 6" key="1">
    <citation type="submission" date="2020-04" db="EMBL/GenBank/DDBJ databases">
        <title>Rhizobium sp. S-51 isolated from soil.</title>
        <authorList>
            <person name="Dahal R.H."/>
        </authorList>
    </citation>
    <scope>NUCLEOTIDE SEQUENCE [LARGE SCALE GENOMIC DNA]</scope>
    <source>
        <strain evidence="5 6">S-51</strain>
    </source>
</reference>
<keyword evidence="2" id="KW-0812">Transmembrane</keyword>
<dbReference type="SUPFAM" id="SSF141868">
    <property type="entry name" value="EAL domain-like"/>
    <property type="match status" value="1"/>
</dbReference>
<dbReference type="CDD" id="cd01949">
    <property type="entry name" value="GGDEF"/>
    <property type="match status" value="1"/>
</dbReference>
<feature type="domain" description="EAL" evidence="3">
    <location>
        <begin position="258"/>
        <end position="508"/>
    </location>
</feature>
<dbReference type="SUPFAM" id="SSF55073">
    <property type="entry name" value="Nucleotide cyclase"/>
    <property type="match status" value="1"/>
</dbReference>
<feature type="transmembrane region" description="Helical" evidence="2">
    <location>
        <begin position="12"/>
        <end position="31"/>
    </location>
</feature>
<dbReference type="EMBL" id="JABBGK010000001">
    <property type="protein sequence ID" value="NML73136.1"/>
    <property type="molecule type" value="Genomic_DNA"/>
</dbReference>
<proteinExistence type="predicted"/>
<accession>A0A7Y0ATC9</accession>
<feature type="domain" description="GGDEF" evidence="4">
    <location>
        <begin position="116"/>
        <end position="249"/>
    </location>
</feature>
<gene>
    <name evidence="5" type="ORF">HHL25_03245</name>
</gene>
<dbReference type="RefSeq" id="WP_169587213.1">
    <property type="nucleotide sequence ID" value="NZ_JABBGK010000001.1"/>
</dbReference>
<dbReference type="AlphaFoldDB" id="A0A7Y0ATC9"/>
<dbReference type="SMART" id="SM00052">
    <property type="entry name" value="EAL"/>
    <property type="match status" value="1"/>
</dbReference>
<dbReference type="Pfam" id="PF00563">
    <property type="entry name" value="EAL"/>
    <property type="match status" value="1"/>
</dbReference>
<dbReference type="SMART" id="SM00267">
    <property type="entry name" value="GGDEF"/>
    <property type="match status" value="1"/>
</dbReference>
<evidence type="ECO:0000259" key="3">
    <source>
        <dbReference type="PROSITE" id="PS50883"/>
    </source>
</evidence>
<sequence length="515" mass="56459">MMLSTLLSGSIGRYVFAGSAFGALAPMTYILSAARSPEPASIFTDLLLDPFGLTMLALPLAAGLFALRIERHHARLQRQIRELEEGRRALQMAARRDGLTGLGNRIALEDDFSGSARRALLVLDLDRFKFVNDTMGQAAGDELLKTLAARVATTAGVRGKLYRLGGDEFVLLVGTSLDHAGVAALCRDLEAAAAAPYELARGRVVSGVSIGVTLVAPEDRALSDVLLRARLALYRAKEVFGASHCFYDESLAEAALVQSEIERDLARALRDDEFYLEYQPIIGVESGRLRSFEALLRWRHPVRGTISPEVFIPIAERTGMIHSIGEWVVEHACREAARWPSPTGVGVNVSGDQFKDRGFVDHVKSCLMRTGLAPGRLTIEVTEAVFSIDINLVCRSLEELRAFGVRVALDDFGTGFSSINNLRLFPLDQLKIDRSFAREMLESNRDARLIDLIHRLSETFQIGTTIEGIETEGQLDFVRKLGISEAQGFLISRPVSPAKVSEMLLPDHQLLAVAS</sequence>
<keyword evidence="2" id="KW-1133">Transmembrane helix</keyword>
<keyword evidence="1" id="KW-0175">Coiled coil</keyword>
<dbReference type="CDD" id="cd01948">
    <property type="entry name" value="EAL"/>
    <property type="match status" value="1"/>
</dbReference>
<protein>
    <submittedName>
        <fullName evidence="5">EAL domain-containing protein</fullName>
    </submittedName>
</protein>
<dbReference type="Gene3D" id="3.20.20.450">
    <property type="entry name" value="EAL domain"/>
    <property type="match status" value="1"/>
</dbReference>
<name>A0A7Y0ATC9_9HYPH</name>
<keyword evidence="6" id="KW-1185">Reference proteome</keyword>
<evidence type="ECO:0000313" key="6">
    <source>
        <dbReference type="Proteomes" id="UP000541470"/>
    </source>
</evidence>
<dbReference type="PANTHER" id="PTHR44757">
    <property type="entry name" value="DIGUANYLATE CYCLASE DGCP"/>
    <property type="match status" value="1"/>
</dbReference>
<dbReference type="InterPro" id="IPR000160">
    <property type="entry name" value="GGDEF_dom"/>
</dbReference>
<dbReference type="PROSITE" id="PS50883">
    <property type="entry name" value="EAL"/>
    <property type="match status" value="1"/>
</dbReference>
<dbReference type="NCBIfam" id="TIGR00254">
    <property type="entry name" value="GGDEF"/>
    <property type="match status" value="1"/>
</dbReference>
<dbReference type="InterPro" id="IPR043128">
    <property type="entry name" value="Rev_trsase/Diguanyl_cyclase"/>
</dbReference>
<organism evidence="5 6">
    <name type="scientific">Rhizobium terricola</name>
    <dbReference type="NCBI Taxonomy" id="2728849"/>
    <lineage>
        <taxon>Bacteria</taxon>
        <taxon>Pseudomonadati</taxon>
        <taxon>Pseudomonadota</taxon>
        <taxon>Alphaproteobacteria</taxon>
        <taxon>Hyphomicrobiales</taxon>
        <taxon>Rhizobiaceae</taxon>
        <taxon>Rhizobium/Agrobacterium group</taxon>
        <taxon>Rhizobium</taxon>
    </lineage>
</organism>
<comment type="caution">
    <text evidence="5">The sequence shown here is derived from an EMBL/GenBank/DDBJ whole genome shotgun (WGS) entry which is preliminary data.</text>
</comment>
<feature type="coiled-coil region" evidence="1">
    <location>
        <begin position="66"/>
        <end position="96"/>
    </location>
</feature>
<evidence type="ECO:0000256" key="1">
    <source>
        <dbReference type="SAM" id="Coils"/>
    </source>
</evidence>
<keyword evidence="2" id="KW-0472">Membrane</keyword>
<dbReference type="PROSITE" id="PS50887">
    <property type="entry name" value="GGDEF"/>
    <property type="match status" value="1"/>
</dbReference>
<dbReference type="InterPro" id="IPR001633">
    <property type="entry name" value="EAL_dom"/>
</dbReference>
<dbReference type="InterPro" id="IPR052155">
    <property type="entry name" value="Biofilm_reg_signaling"/>
</dbReference>
<evidence type="ECO:0000313" key="5">
    <source>
        <dbReference type="EMBL" id="NML73136.1"/>
    </source>
</evidence>
<feature type="transmembrane region" description="Helical" evidence="2">
    <location>
        <begin position="51"/>
        <end position="69"/>
    </location>
</feature>
<dbReference type="InterPro" id="IPR035919">
    <property type="entry name" value="EAL_sf"/>
</dbReference>
<dbReference type="Proteomes" id="UP000541470">
    <property type="component" value="Unassembled WGS sequence"/>
</dbReference>
<dbReference type="PANTHER" id="PTHR44757:SF2">
    <property type="entry name" value="BIOFILM ARCHITECTURE MAINTENANCE PROTEIN MBAA"/>
    <property type="match status" value="1"/>
</dbReference>
<dbReference type="Gene3D" id="3.30.70.270">
    <property type="match status" value="1"/>
</dbReference>
<evidence type="ECO:0000256" key="2">
    <source>
        <dbReference type="SAM" id="Phobius"/>
    </source>
</evidence>
<dbReference type="Pfam" id="PF00990">
    <property type="entry name" value="GGDEF"/>
    <property type="match status" value="1"/>
</dbReference>